<dbReference type="InterPro" id="IPR036259">
    <property type="entry name" value="MFS_trans_sf"/>
</dbReference>
<accession>A0A7C9MY69</accession>
<evidence type="ECO:0000256" key="5">
    <source>
        <dbReference type="SAM" id="Phobius"/>
    </source>
</evidence>
<dbReference type="Proteomes" id="UP000479526">
    <property type="component" value="Unassembled WGS sequence"/>
</dbReference>
<dbReference type="CDD" id="cd06174">
    <property type="entry name" value="MFS"/>
    <property type="match status" value="1"/>
</dbReference>
<feature type="transmembrane region" description="Helical" evidence="5">
    <location>
        <begin position="230"/>
        <end position="251"/>
    </location>
</feature>
<evidence type="ECO:0000313" key="8">
    <source>
        <dbReference type="Proteomes" id="UP000479526"/>
    </source>
</evidence>
<evidence type="ECO:0000259" key="6">
    <source>
        <dbReference type="PROSITE" id="PS50850"/>
    </source>
</evidence>
<dbReference type="SUPFAM" id="SSF103473">
    <property type="entry name" value="MFS general substrate transporter"/>
    <property type="match status" value="1"/>
</dbReference>
<feature type="transmembrane region" description="Helical" evidence="5">
    <location>
        <begin position="200"/>
        <end position="218"/>
    </location>
</feature>
<feature type="transmembrane region" description="Helical" evidence="5">
    <location>
        <begin position="5"/>
        <end position="25"/>
    </location>
</feature>
<dbReference type="InterPro" id="IPR053160">
    <property type="entry name" value="MFS_DHA3_Transporter"/>
</dbReference>
<keyword evidence="8" id="KW-1185">Reference proteome</keyword>
<dbReference type="RefSeq" id="WP_161481000.1">
    <property type="nucleotide sequence ID" value="NZ_WXEW01000005.1"/>
</dbReference>
<dbReference type="Gene3D" id="1.20.1250.20">
    <property type="entry name" value="MFS general substrate transporter like domains"/>
    <property type="match status" value="1"/>
</dbReference>
<protein>
    <submittedName>
        <fullName evidence="7">MFS transporter</fullName>
    </submittedName>
</protein>
<dbReference type="Pfam" id="PF07690">
    <property type="entry name" value="MFS_1"/>
    <property type="match status" value="1"/>
</dbReference>
<evidence type="ECO:0000256" key="3">
    <source>
        <dbReference type="ARBA" id="ARBA00022989"/>
    </source>
</evidence>
<proteinExistence type="predicted"/>
<feature type="transmembrane region" description="Helical" evidence="5">
    <location>
        <begin position="346"/>
        <end position="370"/>
    </location>
</feature>
<dbReference type="GO" id="GO:0022857">
    <property type="term" value="F:transmembrane transporter activity"/>
    <property type="evidence" value="ECO:0007669"/>
    <property type="project" value="InterPro"/>
</dbReference>
<reference evidence="7 8" key="1">
    <citation type="submission" date="2020-01" db="EMBL/GenBank/DDBJ databases">
        <title>Herbidospora sp. NEAU-GS84 nov., a novel actinomycete isolated from soil.</title>
        <authorList>
            <person name="Han L."/>
        </authorList>
    </citation>
    <scope>NUCLEOTIDE SEQUENCE [LARGE SCALE GENOMIC DNA]</scope>
    <source>
        <strain evidence="7 8">NEAU-GS84</strain>
    </source>
</reference>
<feature type="transmembrane region" description="Helical" evidence="5">
    <location>
        <begin position="263"/>
        <end position="285"/>
    </location>
</feature>
<evidence type="ECO:0000256" key="1">
    <source>
        <dbReference type="ARBA" id="ARBA00004651"/>
    </source>
</evidence>
<keyword evidence="2 5" id="KW-0812">Transmembrane</keyword>
<feature type="domain" description="Major facilitator superfamily (MFS) profile" evidence="6">
    <location>
        <begin position="1"/>
        <end position="374"/>
    </location>
</feature>
<dbReference type="AlphaFoldDB" id="A0A7C9MY69"/>
<dbReference type="PANTHER" id="PTHR23530">
    <property type="entry name" value="TRANSPORT PROTEIN-RELATED"/>
    <property type="match status" value="1"/>
</dbReference>
<evidence type="ECO:0000313" key="7">
    <source>
        <dbReference type="EMBL" id="NAS23771.1"/>
    </source>
</evidence>
<feature type="transmembrane region" description="Helical" evidence="5">
    <location>
        <begin position="69"/>
        <end position="92"/>
    </location>
</feature>
<gene>
    <name evidence="7" type="ORF">GT755_18990</name>
</gene>
<comment type="caution">
    <text evidence="7">The sequence shown here is derived from an EMBL/GenBank/DDBJ whole genome shotgun (WGS) entry which is preliminary data.</text>
</comment>
<feature type="transmembrane region" description="Helical" evidence="5">
    <location>
        <begin position="153"/>
        <end position="172"/>
    </location>
</feature>
<dbReference type="InterPro" id="IPR020846">
    <property type="entry name" value="MFS_dom"/>
</dbReference>
<dbReference type="EMBL" id="WXEW01000005">
    <property type="protein sequence ID" value="NAS23771.1"/>
    <property type="molecule type" value="Genomic_DNA"/>
</dbReference>
<keyword evidence="3 5" id="KW-1133">Transmembrane helix</keyword>
<dbReference type="PANTHER" id="PTHR23530:SF1">
    <property type="entry name" value="PERMEASE, MAJOR FACILITATOR SUPERFAMILY-RELATED"/>
    <property type="match status" value="1"/>
</dbReference>
<evidence type="ECO:0000256" key="4">
    <source>
        <dbReference type="ARBA" id="ARBA00023136"/>
    </source>
</evidence>
<evidence type="ECO:0000256" key="2">
    <source>
        <dbReference type="ARBA" id="ARBA00022692"/>
    </source>
</evidence>
<dbReference type="InterPro" id="IPR011701">
    <property type="entry name" value="MFS"/>
</dbReference>
<keyword evidence="4 5" id="KW-0472">Membrane</keyword>
<dbReference type="GO" id="GO:0005886">
    <property type="term" value="C:plasma membrane"/>
    <property type="evidence" value="ECO:0007669"/>
    <property type="project" value="UniProtKB-SubCell"/>
</dbReference>
<comment type="subcellular location">
    <subcellularLocation>
        <location evidence="1">Cell membrane</location>
        <topology evidence="1">Multi-pass membrane protein</topology>
    </subcellularLocation>
</comment>
<feature type="transmembrane region" description="Helical" evidence="5">
    <location>
        <begin position="37"/>
        <end position="57"/>
    </location>
</feature>
<dbReference type="PROSITE" id="PS50850">
    <property type="entry name" value="MFS"/>
    <property type="match status" value="1"/>
</dbReference>
<name>A0A7C9MY69_9ACTN</name>
<organism evidence="7 8">
    <name type="scientific">Herbidospora solisilvae</name>
    <dbReference type="NCBI Taxonomy" id="2696284"/>
    <lineage>
        <taxon>Bacteria</taxon>
        <taxon>Bacillati</taxon>
        <taxon>Actinomycetota</taxon>
        <taxon>Actinomycetes</taxon>
        <taxon>Streptosporangiales</taxon>
        <taxon>Streptosporangiaceae</taxon>
        <taxon>Herbidospora</taxon>
    </lineage>
</organism>
<sequence length="377" mass="38915">MRLYLLIRAVAGFAMACAFTLQLVYQAQVAGLGPLELVLAGTVFEVVIFAAQVPTGVLADLHSRKWSVIIGYALIGAGTLVEGLVPAFPAILAGSALMGVGYTCVEGAEEAWVAGELGDGASRAFTRGAQVSQAATIAGIVASVGLASMELRIPLLVGGGLLVLLAAVLVVVMRESPFEKVSAPREHLSASIREVRRRPALWFLMAAVASTAFAAEGIDRLTQLHFTEAFGTPLVWFGVISIGAMFAAIVLTQLADGSGMRGLVILQAGAAVCALALAASEWFWLAAAASVLLSAAREAARPTMITWVTEHTEPGSRATVLSFLGQTDAAGELAGGPPLGLMAERFGIRVALLGAAGALAVAVPFLRLALARRGVTK</sequence>